<gene>
    <name evidence="1" type="ORF">B5D80_11395</name>
</gene>
<dbReference type="AlphaFoldDB" id="A0A246RNQ8"/>
<dbReference type="Proteomes" id="UP000197174">
    <property type="component" value="Unassembled WGS sequence"/>
</dbReference>
<sequence>MYLVTTYVGTPGWQPDLDAVHRTLFASAAGSDGLEHAYLEARGDTVAISLYLLAGGSPDAVRRAVQLSRRAMAALPGGRRWSVRGTSAELR</sequence>
<reference evidence="1 2" key="1">
    <citation type="submission" date="2017-03" db="EMBL/GenBank/DDBJ databases">
        <title>Whole genome sequence of Micromonospora wenchangensis, isolated from mangrove soil.</title>
        <authorList>
            <person name="Yang H."/>
        </authorList>
    </citation>
    <scope>NUCLEOTIDE SEQUENCE [LARGE SCALE GENOMIC DNA]</scope>
    <source>
        <strain evidence="1 2">CCTCC AA 2012002</strain>
    </source>
</reference>
<comment type="caution">
    <text evidence="1">The sequence shown here is derived from an EMBL/GenBank/DDBJ whole genome shotgun (WGS) entry which is preliminary data.</text>
</comment>
<keyword evidence="2" id="KW-1185">Reference proteome</keyword>
<dbReference type="EMBL" id="MZMV01000015">
    <property type="protein sequence ID" value="OWV08696.1"/>
    <property type="molecule type" value="Genomic_DNA"/>
</dbReference>
<name>A0A246RNQ8_9ACTN</name>
<organism evidence="1 2">
    <name type="scientific">Micromonospora wenchangensis</name>
    <dbReference type="NCBI Taxonomy" id="1185415"/>
    <lineage>
        <taxon>Bacteria</taxon>
        <taxon>Bacillati</taxon>
        <taxon>Actinomycetota</taxon>
        <taxon>Actinomycetes</taxon>
        <taxon>Micromonosporales</taxon>
        <taxon>Micromonosporaceae</taxon>
        <taxon>Micromonospora</taxon>
    </lineage>
</organism>
<evidence type="ECO:0000313" key="1">
    <source>
        <dbReference type="EMBL" id="OWV08696.1"/>
    </source>
</evidence>
<evidence type="ECO:0008006" key="3">
    <source>
        <dbReference type="Google" id="ProtNLM"/>
    </source>
</evidence>
<accession>A0A246RNQ8</accession>
<protein>
    <recommendedName>
        <fullName evidence="3">YCII-related domain-containing protein</fullName>
    </recommendedName>
</protein>
<evidence type="ECO:0000313" key="2">
    <source>
        <dbReference type="Proteomes" id="UP000197174"/>
    </source>
</evidence>
<proteinExistence type="predicted"/>